<keyword evidence="3 6" id="KW-0808">Transferase</keyword>
<dbReference type="Gene3D" id="3.90.228.10">
    <property type="match status" value="1"/>
</dbReference>
<dbReference type="Pfam" id="PF00644">
    <property type="entry name" value="PARP"/>
    <property type="match status" value="1"/>
</dbReference>
<keyword evidence="4 6" id="KW-0520">NAD</keyword>
<protein>
    <recommendedName>
        <fullName evidence="6">Poly [ADP-ribose] polymerase</fullName>
        <shortName evidence="6">PARP</shortName>
        <ecNumber evidence="6">2.4.2.-</ecNumber>
    </recommendedName>
</protein>
<evidence type="ECO:0000313" key="9">
    <source>
        <dbReference type="Proteomes" id="UP001159405"/>
    </source>
</evidence>
<keyword evidence="9" id="KW-1185">Reference proteome</keyword>
<evidence type="ECO:0000259" key="7">
    <source>
        <dbReference type="PROSITE" id="PS51059"/>
    </source>
</evidence>
<accession>A0ABN8R583</accession>
<dbReference type="InterPro" id="IPR052056">
    <property type="entry name" value="Mono-ARTD/PARP"/>
</dbReference>
<evidence type="ECO:0000256" key="1">
    <source>
        <dbReference type="ARBA" id="ARBA00004123"/>
    </source>
</evidence>
<dbReference type="SUPFAM" id="SSF56399">
    <property type="entry name" value="ADP-ribosylation"/>
    <property type="match status" value="1"/>
</dbReference>
<feature type="domain" description="PARP catalytic" evidence="7">
    <location>
        <begin position="109"/>
        <end position="212"/>
    </location>
</feature>
<dbReference type="EC" id="2.4.2.-" evidence="6"/>
<evidence type="ECO:0000256" key="4">
    <source>
        <dbReference type="ARBA" id="ARBA00023027"/>
    </source>
</evidence>
<keyword evidence="2 6" id="KW-0328">Glycosyltransferase</keyword>
<feature type="non-terminal residue" evidence="8">
    <location>
        <position position="212"/>
    </location>
</feature>
<name>A0ABN8R583_9CNID</name>
<dbReference type="PROSITE" id="PS51059">
    <property type="entry name" value="PARP_CATALYTIC"/>
    <property type="match status" value="1"/>
</dbReference>
<dbReference type="Proteomes" id="UP001159405">
    <property type="component" value="Unassembled WGS sequence"/>
</dbReference>
<evidence type="ECO:0000256" key="6">
    <source>
        <dbReference type="RuleBase" id="RU362114"/>
    </source>
</evidence>
<organism evidence="8 9">
    <name type="scientific">Porites lobata</name>
    <dbReference type="NCBI Taxonomy" id="104759"/>
    <lineage>
        <taxon>Eukaryota</taxon>
        <taxon>Metazoa</taxon>
        <taxon>Cnidaria</taxon>
        <taxon>Anthozoa</taxon>
        <taxon>Hexacorallia</taxon>
        <taxon>Scleractinia</taxon>
        <taxon>Fungiina</taxon>
        <taxon>Poritidae</taxon>
        <taxon>Porites</taxon>
    </lineage>
</organism>
<comment type="caution">
    <text evidence="8">The sequence shown here is derived from an EMBL/GenBank/DDBJ whole genome shotgun (WGS) entry which is preliminary data.</text>
</comment>
<dbReference type="PANTHER" id="PTHR14453:SF67">
    <property type="entry name" value="POLY [ADP-RIBOSE] POLYMERASE"/>
    <property type="match status" value="1"/>
</dbReference>
<sequence>MIGCALFFFSFRVANRLTKHHQLDFGGILRDTGVTGMFHMPNHNPFDSARYITTTLLKTPVSLYQSIALDMVDSCIEIRHGRSRHFSTAQYPPLVNIRVTFFSPKGIFLPISWAPMPSPDMTVHTVTLVPGSSEYQNVVSKFQASTGGMHFPKIERVQNPHLYKQYMIRKQKMDKDNGGNNERQLFHGTYAENIRAINTQGFNRSFCGAHGK</sequence>
<dbReference type="EMBL" id="CALNXK010000187">
    <property type="protein sequence ID" value="CAH3174036.1"/>
    <property type="molecule type" value="Genomic_DNA"/>
</dbReference>
<dbReference type="InterPro" id="IPR012317">
    <property type="entry name" value="Poly(ADP-ribose)pol_cat_dom"/>
</dbReference>
<reference evidence="8 9" key="1">
    <citation type="submission" date="2022-05" db="EMBL/GenBank/DDBJ databases">
        <authorList>
            <consortium name="Genoscope - CEA"/>
            <person name="William W."/>
        </authorList>
    </citation>
    <scope>NUCLEOTIDE SEQUENCE [LARGE SCALE GENOMIC DNA]</scope>
</reference>
<gene>
    <name evidence="8" type="ORF">PLOB_00014549</name>
</gene>
<evidence type="ECO:0000256" key="5">
    <source>
        <dbReference type="ARBA" id="ARBA00023242"/>
    </source>
</evidence>
<proteinExistence type="predicted"/>
<dbReference type="PANTHER" id="PTHR14453">
    <property type="entry name" value="PARP/ZINC FINGER CCCH TYPE DOMAIN CONTAINING PROTEIN"/>
    <property type="match status" value="1"/>
</dbReference>
<evidence type="ECO:0000256" key="2">
    <source>
        <dbReference type="ARBA" id="ARBA00022676"/>
    </source>
</evidence>
<comment type="subcellular location">
    <subcellularLocation>
        <location evidence="1">Nucleus</location>
    </subcellularLocation>
</comment>
<evidence type="ECO:0000256" key="3">
    <source>
        <dbReference type="ARBA" id="ARBA00022679"/>
    </source>
</evidence>
<keyword evidence="5" id="KW-0539">Nucleus</keyword>
<evidence type="ECO:0000313" key="8">
    <source>
        <dbReference type="EMBL" id="CAH3174036.1"/>
    </source>
</evidence>